<reference evidence="5 6" key="1">
    <citation type="submission" date="2018-08" db="EMBL/GenBank/DDBJ databases">
        <title>A genome reference for cultivated species of the human gut microbiota.</title>
        <authorList>
            <person name="Zou Y."/>
            <person name="Xue W."/>
            <person name="Luo G."/>
        </authorList>
    </citation>
    <scope>NUCLEOTIDE SEQUENCE [LARGE SCALE GENOMIC DNA]</scope>
    <source>
        <strain evidence="4 6">AF10-31</strain>
        <strain evidence="3 5">AF15-20</strain>
        <strain evidence="2 7">AF22-10AC</strain>
    </source>
</reference>
<evidence type="ECO:0000313" key="2">
    <source>
        <dbReference type="EMBL" id="RGS48612.1"/>
    </source>
</evidence>
<feature type="transmembrane region" description="Helical" evidence="1">
    <location>
        <begin position="134"/>
        <end position="154"/>
    </location>
</feature>
<dbReference type="Proteomes" id="UP000265489">
    <property type="component" value="Unassembled WGS sequence"/>
</dbReference>
<dbReference type="Proteomes" id="UP000284651">
    <property type="component" value="Unassembled WGS sequence"/>
</dbReference>
<dbReference type="PIRSF" id="PIRSF027391">
    <property type="entry name" value="Hpre_diP_synt_I"/>
    <property type="match status" value="1"/>
</dbReference>
<keyword evidence="1" id="KW-0812">Transmembrane</keyword>
<dbReference type="EMBL" id="QRVM01000005">
    <property type="protein sequence ID" value="RGS48612.1"/>
    <property type="molecule type" value="Genomic_DNA"/>
</dbReference>
<protein>
    <submittedName>
        <fullName evidence="3">Gx transporter family protein</fullName>
    </submittedName>
</protein>
<evidence type="ECO:0000313" key="5">
    <source>
        <dbReference type="Proteomes" id="UP000265489"/>
    </source>
</evidence>
<name>A0A395W7Z0_9FIRM</name>
<feature type="transmembrane region" description="Helical" evidence="1">
    <location>
        <begin position="79"/>
        <end position="97"/>
    </location>
</feature>
<feature type="transmembrane region" description="Helical" evidence="1">
    <location>
        <begin position="104"/>
        <end position="128"/>
    </location>
</feature>
<dbReference type="GeneID" id="66579563"/>
<dbReference type="Proteomes" id="UP000285274">
    <property type="component" value="Unassembled WGS sequence"/>
</dbReference>
<evidence type="ECO:0000313" key="7">
    <source>
        <dbReference type="Proteomes" id="UP000285274"/>
    </source>
</evidence>
<evidence type="ECO:0000313" key="3">
    <source>
        <dbReference type="EMBL" id="RGU92631.1"/>
    </source>
</evidence>
<evidence type="ECO:0000313" key="6">
    <source>
        <dbReference type="Proteomes" id="UP000284651"/>
    </source>
</evidence>
<dbReference type="AlphaFoldDB" id="A0A395W7Z0"/>
<dbReference type="RefSeq" id="WP_003865823.1">
    <property type="nucleotide sequence ID" value="NZ_CABLCL010000108.1"/>
</dbReference>
<dbReference type="InterPro" id="IPR010898">
    <property type="entry name" value="Hpre_diP_synth_I"/>
</dbReference>
<dbReference type="EMBL" id="QSAT01000022">
    <property type="protein sequence ID" value="RGW74738.1"/>
    <property type="molecule type" value="Genomic_DNA"/>
</dbReference>
<keyword evidence="1" id="KW-0472">Membrane</keyword>
<evidence type="ECO:0000256" key="1">
    <source>
        <dbReference type="SAM" id="Phobius"/>
    </source>
</evidence>
<accession>A0A395W7Z0</accession>
<dbReference type="Pfam" id="PF07456">
    <property type="entry name" value="Hpre_diP_synt_I"/>
    <property type="match status" value="1"/>
</dbReference>
<comment type="caution">
    <text evidence="3">The sequence shown here is derived from an EMBL/GenBank/DDBJ whole genome shotgun (WGS) entry which is preliminary data.</text>
</comment>
<keyword evidence="1" id="KW-1133">Transmembrane helix</keyword>
<dbReference type="EMBL" id="QRYQ01000005">
    <property type="protein sequence ID" value="RGU92631.1"/>
    <property type="molecule type" value="Genomic_DNA"/>
</dbReference>
<proteinExistence type="predicted"/>
<dbReference type="InterPro" id="IPR014535">
    <property type="entry name" value="Hpre_diP_synt_I"/>
</dbReference>
<sequence length="169" mass="18535">MNVKKSVILAFLVAVGILLQLLESFVGIFMIVPGYKIGLANIAGLFALYIYDEKSLAYVSLLRIFLSSLMQGTLFSVSFYLSLSGGILACIAMIIAYRSKVFSIYGVSILGACFHNIGQVIAITWIYQQYFMQLFLPILLALSIVSGILIAVVCKKVLSRIHGGFYGKI</sequence>
<organism evidence="3 5">
    <name type="scientific">Holdemanella biformis</name>
    <dbReference type="NCBI Taxonomy" id="1735"/>
    <lineage>
        <taxon>Bacteria</taxon>
        <taxon>Bacillati</taxon>
        <taxon>Bacillota</taxon>
        <taxon>Erysipelotrichia</taxon>
        <taxon>Erysipelotrichales</taxon>
        <taxon>Erysipelotrichaceae</taxon>
        <taxon>Holdemanella</taxon>
    </lineage>
</organism>
<gene>
    <name evidence="4" type="ORF">DWV56_07500</name>
    <name evidence="3" type="ORF">DWW32_04240</name>
    <name evidence="2" type="ORF">DWX92_02460</name>
</gene>
<evidence type="ECO:0000313" key="4">
    <source>
        <dbReference type="EMBL" id="RGW74738.1"/>
    </source>
</evidence>
<dbReference type="Gene3D" id="1.10.1760.20">
    <property type="match status" value="1"/>
</dbReference>